<dbReference type="FunFam" id="3.30.200.20:FF:000549">
    <property type="entry name" value="hydroxylysine kinase"/>
    <property type="match status" value="1"/>
</dbReference>
<dbReference type="Pfam" id="PF01636">
    <property type="entry name" value="APH"/>
    <property type="match status" value="1"/>
</dbReference>
<keyword evidence="13" id="KW-1185">Reference proteome</keyword>
<dbReference type="Gene3D" id="3.90.1200.10">
    <property type="match status" value="1"/>
</dbReference>
<evidence type="ECO:0000313" key="13">
    <source>
        <dbReference type="Proteomes" id="UP000075885"/>
    </source>
</evidence>
<dbReference type="EnsemblMetazoa" id="AEPI010347-RA">
    <property type="protein sequence ID" value="AEPI010347-PA"/>
    <property type="gene ID" value="AEPI010347"/>
</dbReference>
<keyword evidence="3" id="KW-0963">Cytoplasm</keyword>
<proteinExistence type="inferred from homology"/>
<feature type="compositionally biased region" description="Acidic residues" evidence="10">
    <location>
        <begin position="16"/>
        <end position="27"/>
    </location>
</feature>
<comment type="function">
    <text evidence="7">Catalyzes the GTP-dependent phosphorylation of 5-hydroxy-L-lysine.</text>
</comment>
<evidence type="ECO:0000256" key="1">
    <source>
        <dbReference type="ARBA" id="ARBA00004496"/>
    </source>
</evidence>
<protein>
    <recommendedName>
        <fullName evidence="9">Hydroxylysine kinase</fullName>
        <ecNumber evidence="8">2.7.1.81</ecNumber>
    </recommendedName>
</protein>
<evidence type="ECO:0000256" key="3">
    <source>
        <dbReference type="ARBA" id="ARBA00022490"/>
    </source>
</evidence>
<dbReference type="Proteomes" id="UP000075885">
    <property type="component" value="Unassembled WGS sequence"/>
</dbReference>
<evidence type="ECO:0000256" key="4">
    <source>
        <dbReference type="ARBA" id="ARBA00022679"/>
    </source>
</evidence>
<dbReference type="InterPro" id="IPR011009">
    <property type="entry name" value="Kinase-like_dom_sf"/>
</dbReference>
<dbReference type="GO" id="GO:0047992">
    <property type="term" value="F:hydroxylysine kinase activity"/>
    <property type="evidence" value="ECO:0007669"/>
    <property type="project" value="UniProtKB-EC"/>
</dbReference>
<dbReference type="EC" id="2.7.1.81" evidence="8"/>
<evidence type="ECO:0000256" key="7">
    <source>
        <dbReference type="ARBA" id="ARBA00037368"/>
    </source>
</evidence>
<feature type="region of interest" description="Disordered" evidence="10">
    <location>
        <begin position="1"/>
        <end position="28"/>
    </location>
</feature>
<comment type="subcellular location">
    <subcellularLocation>
        <location evidence="1">Cytoplasm</location>
    </subcellularLocation>
</comment>
<accession>A0A182PTR1</accession>
<dbReference type="STRING" id="199890.A0A182PTR1"/>
<dbReference type="SUPFAM" id="SSF56112">
    <property type="entry name" value="Protein kinase-like (PK-like)"/>
    <property type="match status" value="1"/>
</dbReference>
<dbReference type="InterPro" id="IPR050249">
    <property type="entry name" value="Pseudomonas-type_ThrB"/>
</dbReference>
<comment type="catalytic activity">
    <reaction evidence="6">
        <text>(5R)-5-hydroxy-L-lysine + GTP = (5R)-5-phosphooxy-L-lysine + GDP + H(+)</text>
        <dbReference type="Rhea" id="RHEA:19049"/>
        <dbReference type="ChEBI" id="CHEBI:15378"/>
        <dbReference type="ChEBI" id="CHEBI:37565"/>
        <dbReference type="ChEBI" id="CHEBI:57882"/>
        <dbReference type="ChEBI" id="CHEBI:58189"/>
        <dbReference type="ChEBI" id="CHEBI:58357"/>
        <dbReference type="EC" id="2.7.1.81"/>
    </reaction>
</comment>
<keyword evidence="5" id="KW-0418">Kinase</keyword>
<dbReference type="PANTHER" id="PTHR21064">
    <property type="entry name" value="AMINOGLYCOSIDE PHOSPHOTRANSFERASE DOMAIN-CONTAINING PROTEIN-RELATED"/>
    <property type="match status" value="1"/>
</dbReference>
<dbReference type="VEuPathDB" id="VectorBase:AEPI010347"/>
<evidence type="ECO:0000256" key="8">
    <source>
        <dbReference type="ARBA" id="ARBA00038873"/>
    </source>
</evidence>
<dbReference type="InterPro" id="IPR002575">
    <property type="entry name" value="Aminoglycoside_PTrfase"/>
</dbReference>
<dbReference type="PANTHER" id="PTHR21064:SF1">
    <property type="entry name" value="HYDROXYLYSINE KINASE"/>
    <property type="match status" value="1"/>
</dbReference>
<name>A0A182PTR1_9DIPT</name>
<reference evidence="12" key="2">
    <citation type="submission" date="2020-05" db="UniProtKB">
        <authorList>
            <consortium name="EnsemblMetazoa"/>
        </authorList>
    </citation>
    <scope>IDENTIFICATION</scope>
    <source>
        <strain evidence="12">Epiroticus2</strain>
    </source>
</reference>
<dbReference type="GO" id="GO:0005737">
    <property type="term" value="C:cytoplasm"/>
    <property type="evidence" value="ECO:0007669"/>
    <property type="project" value="UniProtKB-SubCell"/>
</dbReference>
<organism evidence="12 13">
    <name type="scientific">Anopheles epiroticus</name>
    <dbReference type="NCBI Taxonomy" id="199890"/>
    <lineage>
        <taxon>Eukaryota</taxon>
        <taxon>Metazoa</taxon>
        <taxon>Ecdysozoa</taxon>
        <taxon>Arthropoda</taxon>
        <taxon>Hexapoda</taxon>
        <taxon>Insecta</taxon>
        <taxon>Pterygota</taxon>
        <taxon>Neoptera</taxon>
        <taxon>Endopterygota</taxon>
        <taxon>Diptera</taxon>
        <taxon>Nematocera</taxon>
        <taxon>Culicoidea</taxon>
        <taxon>Culicidae</taxon>
        <taxon>Anophelinae</taxon>
        <taxon>Anopheles</taxon>
    </lineage>
</organism>
<sequence>MEMKTIVKKRSLTEDTPGEEMGSEDCEAPTGIKRADEMQNCAESKAEGTLKPGSQIRPVVSEEEVRKLAERLYGIIVLEMCELDSYDDRNFMIQADSYVKNPILKSVSTNGYVMKIANSLDSSDESFFHAQNEIMLHLNKRGIKCPVPVQNIYGKYHSVEKLGQSNHVVRLLEYIPGKVFHGVPHPDKLFYQAGQFIARIDSALKSIWMLENFPKLKDFLYVIKDEHHKDIVEQVLEAFKRRVIPNMDEYEQGVIYGDFNEHNVIVNKKASNSKEYEITGIIDFGDVCYSRYVFELAIAMTYMILEANDLNAGGLVIAGYSMIRLIPPHEKEILRITIAARLCQSLVMGLYTATVDSSNQYILSSQTRGWNVLEALWSESDKDILERWNKIAEEYLTHSS</sequence>
<keyword evidence="4" id="KW-0808">Transferase</keyword>
<dbReference type="Gene3D" id="3.30.200.20">
    <property type="entry name" value="Phosphorylase Kinase, domain 1"/>
    <property type="match status" value="1"/>
</dbReference>
<dbReference type="FunFam" id="3.90.1200.10:FF:000007">
    <property type="entry name" value="hydroxylysine kinase isoform X1"/>
    <property type="match status" value="1"/>
</dbReference>
<evidence type="ECO:0000256" key="6">
    <source>
        <dbReference type="ARBA" id="ARBA00036820"/>
    </source>
</evidence>
<reference evidence="13" key="1">
    <citation type="submission" date="2013-03" db="EMBL/GenBank/DDBJ databases">
        <title>The Genome Sequence of Anopheles epiroticus epiroticus2.</title>
        <authorList>
            <consortium name="The Broad Institute Genomics Platform"/>
            <person name="Neafsey D.E."/>
            <person name="Howell P."/>
            <person name="Walker B."/>
            <person name="Young S.K."/>
            <person name="Zeng Q."/>
            <person name="Gargeya S."/>
            <person name="Fitzgerald M."/>
            <person name="Haas B."/>
            <person name="Abouelleil A."/>
            <person name="Allen A.W."/>
            <person name="Alvarado L."/>
            <person name="Arachchi H.M."/>
            <person name="Berlin A.M."/>
            <person name="Chapman S.B."/>
            <person name="Gainer-Dewar J."/>
            <person name="Goldberg J."/>
            <person name="Griggs A."/>
            <person name="Gujja S."/>
            <person name="Hansen M."/>
            <person name="Howarth C."/>
            <person name="Imamovic A."/>
            <person name="Ireland A."/>
            <person name="Larimer J."/>
            <person name="McCowan C."/>
            <person name="Murphy C."/>
            <person name="Pearson M."/>
            <person name="Poon T.W."/>
            <person name="Priest M."/>
            <person name="Roberts A."/>
            <person name="Saif S."/>
            <person name="Shea T."/>
            <person name="Sisk P."/>
            <person name="Sykes S."/>
            <person name="Wortman J."/>
            <person name="Nusbaum C."/>
            <person name="Birren B."/>
        </authorList>
    </citation>
    <scope>NUCLEOTIDE SEQUENCE [LARGE SCALE GENOMIC DNA]</scope>
    <source>
        <strain evidence="13">Epiroticus2</strain>
    </source>
</reference>
<evidence type="ECO:0000259" key="11">
    <source>
        <dbReference type="Pfam" id="PF01636"/>
    </source>
</evidence>
<feature type="compositionally biased region" description="Basic residues" evidence="10">
    <location>
        <begin position="1"/>
        <end position="10"/>
    </location>
</feature>
<evidence type="ECO:0000256" key="10">
    <source>
        <dbReference type="SAM" id="MobiDB-lite"/>
    </source>
</evidence>
<dbReference type="AlphaFoldDB" id="A0A182PTR1"/>
<comment type="similarity">
    <text evidence="2">Belongs to the aminoglycoside phosphotransferase family.</text>
</comment>
<evidence type="ECO:0000313" key="12">
    <source>
        <dbReference type="EnsemblMetazoa" id="AEPI010347-PA"/>
    </source>
</evidence>
<evidence type="ECO:0000256" key="2">
    <source>
        <dbReference type="ARBA" id="ARBA00006219"/>
    </source>
</evidence>
<feature type="domain" description="Aminoglycoside phosphotransferase" evidence="11">
    <location>
        <begin position="111"/>
        <end position="302"/>
    </location>
</feature>
<evidence type="ECO:0000256" key="9">
    <source>
        <dbReference type="ARBA" id="ARBA00040505"/>
    </source>
</evidence>
<evidence type="ECO:0000256" key="5">
    <source>
        <dbReference type="ARBA" id="ARBA00022777"/>
    </source>
</evidence>